<accession>M0QFA0</accession>
<dbReference type="AlphaFoldDB" id="M0QFA0"/>
<sequence>MRVRRGTAIARAMAVTIVTATACTALMASPARAQPDSPTIGLGPADTSLMHGDLASTDSTGNRGPGVGARLAASSVPGGACAATFVGRDGMPVSLCTQFLATSPPSFAAPTVTLFEPRTAQPLASTQLTKGGLLGGVYGYLDDQDRVVVADGSGSVLRVAHRRTARGWQVYVDDRVDVRSHIPAGDAITGLAPDFDGRVWFATTHGVVGTIGPDRRVTSTRLPAGEDLGNGLSVRRSGASIITTHALYEMRADAGQAPRVVWRRPYDRGPARKPGQLTWGSGTTPTYFGPGGDGWVAIVDNAEPPNLIVLQSDTGSTVCRMRAFDRSGPGTENSPMAWGNSLVIPSTYGYQYPPMAVDGRSVPADAPFVGGATRIDVRDGGCHRVWENGDRIATLPKLSRADGLIHAIGYGPLVPGRPQQLGPIDYVATDFATGRRVETLKVGDAPVDEPLELTGTISADGTMWQATVGRMLKIVPGPRTLANRPDPVRLAGVGQSGT</sequence>
<protein>
    <submittedName>
        <fullName evidence="2">Uncharacterized protein</fullName>
    </submittedName>
</protein>
<proteinExistence type="predicted"/>
<keyword evidence="3" id="KW-1185">Reference proteome</keyword>
<dbReference type="EMBL" id="BANX01000005">
    <property type="protein sequence ID" value="GAC67134.1"/>
    <property type="molecule type" value="Genomic_DNA"/>
</dbReference>
<dbReference type="eggNOG" id="COG4257">
    <property type="taxonomic scope" value="Bacteria"/>
</dbReference>
<dbReference type="SUPFAM" id="SSF63825">
    <property type="entry name" value="YWTD domain"/>
    <property type="match status" value="1"/>
</dbReference>
<name>M0QFA0_9ACTN</name>
<feature type="chain" id="PRO_5004003774" evidence="1">
    <location>
        <begin position="34"/>
        <end position="498"/>
    </location>
</feature>
<comment type="caution">
    <text evidence="2">The sequence shown here is derived from an EMBL/GenBank/DDBJ whole genome shotgun (WGS) entry which is preliminary data.</text>
</comment>
<dbReference type="PROSITE" id="PS51257">
    <property type="entry name" value="PROKAR_LIPOPROTEIN"/>
    <property type="match status" value="1"/>
</dbReference>
<evidence type="ECO:0000256" key="1">
    <source>
        <dbReference type="SAM" id="SignalP"/>
    </source>
</evidence>
<organism evidence="2 3">
    <name type="scientific">Gordonia soli NBRC 108243</name>
    <dbReference type="NCBI Taxonomy" id="1223545"/>
    <lineage>
        <taxon>Bacteria</taxon>
        <taxon>Bacillati</taxon>
        <taxon>Actinomycetota</taxon>
        <taxon>Actinomycetes</taxon>
        <taxon>Mycobacteriales</taxon>
        <taxon>Gordoniaceae</taxon>
        <taxon>Gordonia</taxon>
    </lineage>
</organism>
<gene>
    <name evidence="2" type="ORF">GS4_05_03480</name>
</gene>
<dbReference type="Proteomes" id="UP000011666">
    <property type="component" value="Unassembled WGS sequence"/>
</dbReference>
<evidence type="ECO:0000313" key="3">
    <source>
        <dbReference type="Proteomes" id="UP000011666"/>
    </source>
</evidence>
<keyword evidence="1" id="KW-0732">Signal</keyword>
<feature type="signal peptide" evidence="1">
    <location>
        <begin position="1"/>
        <end position="33"/>
    </location>
</feature>
<reference evidence="2 3" key="1">
    <citation type="submission" date="2013-01" db="EMBL/GenBank/DDBJ databases">
        <title>Whole genome shotgun sequence of Gordonia soli NBRC 108243.</title>
        <authorList>
            <person name="Isaki-Nakamura S."/>
            <person name="Hosoyama A."/>
            <person name="Tsuchikane K."/>
            <person name="Ando Y."/>
            <person name="Baba S."/>
            <person name="Ohji S."/>
            <person name="Hamada M."/>
            <person name="Tamura T."/>
            <person name="Yamazoe A."/>
            <person name="Yamazaki S."/>
            <person name="Fujita N."/>
        </authorList>
    </citation>
    <scope>NUCLEOTIDE SEQUENCE [LARGE SCALE GENOMIC DNA]</scope>
    <source>
        <strain evidence="2 3">NBRC 108243</strain>
    </source>
</reference>
<evidence type="ECO:0000313" key="2">
    <source>
        <dbReference type="EMBL" id="GAC67134.1"/>
    </source>
</evidence>
<dbReference type="STRING" id="1223545.GS4_05_03480"/>